<organism evidence="1 2">
    <name type="scientific">Mucilaginibacter auburnensis</name>
    <dbReference type="NCBI Taxonomy" id="1457233"/>
    <lineage>
        <taxon>Bacteria</taxon>
        <taxon>Pseudomonadati</taxon>
        <taxon>Bacteroidota</taxon>
        <taxon>Sphingobacteriia</taxon>
        <taxon>Sphingobacteriales</taxon>
        <taxon>Sphingobacteriaceae</taxon>
        <taxon>Mucilaginibacter</taxon>
    </lineage>
</organism>
<keyword evidence="2" id="KW-1185">Reference proteome</keyword>
<dbReference type="Gene3D" id="1.10.10.10">
    <property type="entry name" value="Winged helix-like DNA-binding domain superfamily/Winged helix DNA-binding domain"/>
    <property type="match status" value="1"/>
</dbReference>
<protein>
    <submittedName>
        <fullName evidence="1">Uncharacterized protein DUF3253</fullName>
    </submittedName>
</protein>
<gene>
    <name evidence="1" type="ORF">CLV57_2077</name>
</gene>
<dbReference type="OrthoDB" id="711646at2"/>
<proteinExistence type="predicted"/>
<name>A0A2H9VW55_9SPHI</name>
<dbReference type="Pfam" id="PF11625">
    <property type="entry name" value="DUF3253"/>
    <property type="match status" value="1"/>
</dbReference>
<sequence length="90" mass="10233">MIDRSTIADAIVTKATERGPEKSTCPSEVARAIFPDNWREHMQEIRNVAIDLCKEGSIIITQKGKDVDVTNFKGPVRIKVKRQYKPETDF</sequence>
<reference evidence="1 2" key="1">
    <citation type="submission" date="2017-11" db="EMBL/GenBank/DDBJ databases">
        <title>Genomic Encyclopedia of Archaeal and Bacterial Type Strains, Phase II (KMG-II): From Individual Species to Whole Genera.</title>
        <authorList>
            <person name="Goeker M."/>
        </authorList>
    </citation>
    <scope>NUCLEOTIDE SEQUENCE [LARGE SCALE GENOMIC DNA]</scope>
    <source>
        <strain evidence="1 2">DSM 28175</strain>
    </source>
</reference>
<dbReference type="InterPro" id="IPR036390">
    <property type="entry name" value="WH_DNA-bd_sf"/>
</dbReference>
<dbReference type="Proteomes" id="UP000242687">
    <property type="component" value="Unassembled WGS sequence"/>
</dbReference>
<dbReference type="SUPFAM" id="SSF46785">
    <property type="entry name" value="Winged helix' DNA-binding domain"/>
    <property type="match status" value="1"/>
</dbReference>
<evidence type="ECO:0000313" key="1">
    <source>
        <dbReference type="EMBL" id="PJJ85054.1"/>
    </source>
</evidence>
<dbReference type="InterPro" id="IPR021660">
    <property type="entry name" value="DUF3253"/>
</dbReference>
<dbReference type="InterPro" id="IPR036388">
    <property type="entry name" value="WH-like_DNA-bd_sf"/>
</dbReference>
<dbReference type="EMBL" id="PGFJ01000001">
    <property type="protein sequence ID" value="PJJ85054.1"/>
    <property type="molecule type" value="Genomic_DNA"/>
</dbReference>
<evidence type="ECO:0000313" key="2">
    <source>
        <dbReference type="Proteomes" id="UP000242687"/>
    </source>
</evidence>
<dbReference type="RefSeq" id="WP_100341205.1">
    <property type="nucleotide sequence ID" value="NZ_PGFJ01000001.1"/>
</dbReference>
<accession>A0A2H9VW55</accession>
<comment type="caution">
    <text evidence="1">The sequence shown here is derived from an EMBL/GenBank/DDBJ whole genome shotgun (WGS) entry which is preliminary data.</text>
</comment>
<dbReference type="AlphaFoldDB" id="A0A2H9VW55"/>